<evidence type="ECO:0000256" key="13">
    <source>
        <dbReference type="RuleBase" id="RU366040"/>
    </source>
</evidence>
<feature type="transmembrane region" description="Helical" evidence="13">
    <location>
        <begin position="902"/>
        <end position="921"/>
    </location>
</feature>
<evidence type="ECO:0000259" key="15">
    <source>
        <dbReference type="Pfam" id="PF08407"/>
    </source>
</evidence>
<feature type="compositionally biased region" description="Low complexity" evidence="14">
    <location>
        <begin position="13"/>
        <end position="23"/>
    </location>
</feature>
<feature type="compositionally biased region" description="Basic and acidic residues" evidence="14">
    <location>
        <begin position="73"/>
        <end position="84"/>
    </location>
</feature>
<evidence type="ECO:0000256" key="9">
    <source>
        <dbReference type="ARBA" id="ARBA00023316"/>
    </source>
</evidence>
<keyword evidence="4 13" id="KW-0328">Glycosyltransferase</keyword>
<comment type="catalytic activity">
    <reaction evidence="12 13">
        <text>[(1-&gt;4)-N-acetyl-beta-D-glucosaminyl](n) + UDP-N-acetyl-alpha-D-glucosamine = [(1-&gt;4)-N-acetyl-beta-D-glucosaminyl](n+1) + UDP + H(+)</text>
        <dbReference type="Rhea" id="RHEA:16637"/>
        <dbReference type="Rhea" id="RHEA-COMP:9593"/>
        <dbReference type="Rhea" id="RHEA-COMP:9595"/>
        <dbReference type="ChEBI" id="CHEBI:15378"/>
        <dbReference type="ChEBI" id="CHEBI:17029"/>
        <dbReference type="ChEBI" id="CHEBI:57705"/>
        <dbReference type="ChEBI" id="CHEBI:58223"/>
        <dbReference type="EC" id="2.4.1.16"/>
    </reaction>
</comment>
<feature type="transmembrane region" description="Helical" evidence="13">
    <location>
        <begin position="688"/>
        <end position="706"/>
    </location>
</feature>
<dbReference type="Pfam" id="PF01644">
    <property type="entry name" value="Chitin_synth_1"/>
    <property type="match status" value="1"/>
</dbReference>
<dbReference type="OrthoDB" id="26569at2759"/>
<evidence type="ECO:0000256" key="14">
    <source>
        <dbReference type="SAM" id="MobiDB-lite"/>
    </source>
</evidence>
<protein>
    <recommendedName>
        <fullName evidence="2 13">Chitin synthase</fullName>
        <ecNumber evidence="2 13">2.4.1.16</ecNumber>
    </recommendedName>
</protein>
<evidence type="ECO:0000256" key="4">
    <source>
        <dbReference type="ARBA" id="ARBA00022676"/>
    </source>
</evidence>
<name>A0A9P5XLN2_9AGAR</name>
<evidence type="ECO:0000256" key="10">
    <source>
        <dbReference type="ARBA" id="ARBA00024009"/>
    </source>
</evidence>
<dbReference type="SUPFAM" id="SSF53448">
    <property type="entry name" value="Nucleotide-diphospho-sugar transferases"/>
    <property type="match status" value="1"/>
</dbReference>
<keyword evidence="8 13" id="KW-0472">Membrane</keyword>
<dbReference type="InterPro" id="IPR029044">
    <property type="entry name" value="Nucleotide-diphossugar_trans"/>
</dbReference>
<feature type="transmembrane region" description="Helical" evidence="13">
    <location>
        <begin position="798"/>
        <end position="818"/>
    </location>
</feature>
<keyword evidence="6 13" id="KW-0812">Transmembrane</keyword>
<evidence type="ECO:0000256" key="7">
    <source>
        <dbReference type="ARBA" id="ARBA00022989"/>
    </source>
</evidence>
<dbReference type="Pfam" id="PF08407">
    <property type="entry name" value="Chitin_synth_1N"/>
    <property type="match status" value="1"/>
</dbReference>
<feature type="compositionally biased region" description="Pro residues" evidence="14">
    <location>
        <begin position="132"/>
        <end position="147"/>
    </location>
</feature>
<evidence type="ECO:0000256" key="8">
    <source>
        <dbReference type="ARBA" id="ARBA00023136"/>
    </source>
</evidence>
<dbReference type="InterPro" id="IPR004835">
    <property type="entry name" value="Chitin_synth"/>
</dbReference>
<evidence type="ECO:0000256" key="6">
    <source>
        <dbReference type="ARBA" id="ARBA00022692"/>
    </source>
</evidence>
<reference evidence="16" key="1">
    <citation type="submission" date="2020-11" db="EMBL/GenBank/DDBJ databases">
        <authorList>
            <consortium name="DOE Joint Genome Institute"/>
            <person name="Ahrendt S."/>
            <person name="Riley R."/>
            <person name="Andreopoulos W."/>
            <person name="Labutti K."/>
            <person name="Pangilinan J."/>
            <person name="Ruiz-Duenas F.J."/>
            <person name="Barrasa J.M."/>
            <person name="Sanchez-Garcia M."/>
            <person name="Camarero S."/>
            <person name="Miyauchi S."/>
            <person name="Serrano A."/>
            <person name="Linde D."/>
            <person name="Babiker R."/>
            <person name="Drula E."/>
            <person name="Ayuso-Fernandez I."/>
            <person name="Pacheco R."/>
            <person name="Padilla G."/>
            <person name="Ferreira P."/>
            <person name="Barriuso J."/>
            <person name="Kellner H."/>
            <person name="Castanera R."/>
            <person name="Alfaro M."/>
            <person name="Ramirez L."/>
            <person name="Pisabarro A.G."/>
            <person name="Kuo A."/>
            <person name="Tritt A."/>
            <person name="Lipzen A."/>
            <person name="He G."/>
            <person name="Yan M."/>
            <person name="Ng V."/>
            <person name="Cullen D."/>
            <person name="Martin F."/>
            <person name="Rosso M.-N."/>
            <person name="Henrissat B."/>
            <person name="Hibbett D."/>
            <person name="Martinez A.T."/>
            <person name="Grigoriev I.V."/>
        </authorList>
    </citation>
    <scope>NUCLEOTIDE SEQUENCE</scope>
    <source>
        <strain evidence="16">MF-IS2</strain>
    </source>
</reference>
<keyword evidence="5 13" id="KW-0808">Transferase</keyword>
<dbReference type="GO" id="GO:0030428">
    <property type="term" value="C:cell septum"/>
    <property type="evidence" value="ECO:0007669"/>
    <property type="project" value="TreeGrafter"/>
</dbReference>
<organism evidence="16 17">
    <name type="scientific">Macrolepiota fuliginosa MF-IS2</name>
    <dbReference type="NCBI Taxonomy" id="1400762"/>
    <lineage>
        <taxon>Eukaryota</taxon>
        <taxon>Fungi</taxon>
        <taxon>Dikarya</taxon>
        <taxon>Basidiomycota</taxon>
        <taxon>Agaricomycotina</taxon>
        <taxon>Agaricomycetes</taxon>
        <taxon>Agaricomycetidae</taxon>
        <taxon>Agaricales</taxon>
        <taxon>Agaricineae</taxon>
        <taxon>Agaricaceae</taxon>
        <taxon>Macrolepiota</taxon>
    </lineage>
</organism>
<comment type="caution">
    <text evidence="16">The sequence shown here is derived from an EMBL/GenBank/DDBJ whole genome shotgun (WGS) entry which is preliminary data.</text>
</comment>
<accession>A0A9P5XLN2</accession>
<evidence type="ECO:0000256" key="5">
    <source>
        <dbReference type="ARBA" id="ARBA00022679"/>
    </source>
</evidence>
<sequence>MSSHHVPQDSIESVDSYYSNSESSLDHSTTHLVPPAHHQYGSSSGGSGSGSNSDSDCTLPAASSTESLGYVSGDEKRYPPHMNDEYIYPPLPESPAPASATRARRRSLFLVPPQSILKSPRPPLSPRYPHSPGVPPSPSLHRGPPPSAYLKNLSIPAPDSPYLNSPYLPPGSPYSPRVNTSRASVVSLNTGWIRRQKVKRGVTRKVKLTHGNFIAEYKVPTAILNATQDVYKSGPGGEEFTHMRYTAATCDPDDFTSENGWSLRQTLHSPPRETDMLIAVTSYNEDKFLYSRTLHGVMLNVRDMVKSKSSRYWRKATNVEEGKRGWERITLALIIDGLEVMDKTVMDLLATVGVYQDGVMKKKVDGKDTVAHIFEYTTQLSVDTKPQLVLPQVNDDPSNLVPVQVILVIKAKNQKKINSHRWLFNAIGRMLNPDICVLIDAGTKPGKKSLYYLWEAFYNDPNLGGCCGEIHAMLDGGKKLLNPLVAAQNFEYKMSNILDKPLESTFGYVSVLPGAFSAYRYRAILGRPLEQYFHGDHSLALRLGDKGINGMSIFTKNMFLAEDRILCFELVAKKGAAWTLSYVQPSRAETDVPETIEELIGQRRRWLNGSFAASVYAVVNFWRVFGSGHGGLRIVLLCIQALYNAMSLFFSWFALANLWLTFSIIIDLLPSQGVVFGNVVAIHWVNAALKWAYMCCLALQFILALGNRPKSERIAYSVTMWVYAVLAVYLLVCSLWLTSLSFVSIPKALAGKHTAGEILSAILMPPVGPLMAAMISTFGIYLIASIMFGDPWHMIHSFFPYLCLAPSFVNILNVYAFCNLHDVSWGTKGSDRSEALPSVKSKTPLGSDEPTVEDTTNTQEDIDMLFQDTVKRALSHTPPPLPSTSLSASAAAQKMDDDNRTFRTWLVASWLFTNGALAVSVENIGGWLNIDEKGMNEDKIKAWEDQYGQKRNTYFAFLLYATFGLAMVRFIGFMWYWLKRTVFRCCRRS</sequence>
<evidence type="ECO:0000256" key="3">
    <source>
        <dbReference type="ARBA" id="ARBA00022475"/>
    </source>
</evidence>
<evidence type="ECO:0000256" key="2">
    <source>
        <dbReference type="ARBA" id="ARBA00012543"/>
    </source>
</evidence>
<dbReference type="GO" id="GO:0071555">
    <property type="term" value="P:cell wall organization"/>
    <property type="evidence" value="ECO:0007669"/>
    <property type="project" value="UniProtKB-KW"/>
</dbReference>
<keyword evidence="17" id="KW-1185">Reference proteome</keyword>
<dbReference type="GO" id="GO:0004100">
    <property type="term" value="F:chitin synthase activity"/>
    <property type="evidence" value="ECO:0007669"/>
    <property type="project" value="UniProtKB-UniRule"/>
</dbReference>
<keyword evidence="3 13" id="KW-1003">Cell membrane</keyword>
<feature type="transmembrane region" description="Helical" evidence="13">
    <location>
        <begin position="758"/>
        <end position="786"/>
    </location>
</feature>
<evidence type="ECO:0000256" key="1">
    <source>
        <dbReference type="ARBA" id="ARBA00004651"/>
    </source>
</evidence>
<gene>
    <name evidence="16" type="ORF">P691DRAFT_724031</name>
</gene>
<feature type="transmembrane region" description="Helical" evidence="13">
    <location>
        <begin position="634"/>
        <end position="653"/>
    </location>
</feature>
<dbReference type="CDD" id="cd04190">
    <property type="entry name" value="Chitin_synth_C"/>
    <property type="match status" value="1"/>
</dbReference>
<dbReference type="PANTHER" id="PTHR22914:SF11">
    <property type="entry name" value="CHITIN SYNTHASE B"/>
    <property type="match status" value="1"/>
</dbReference>
<dbReference type="Proteomes" id="UP000807342">
    <property type="component" value="Unassembled WGS sequence"/>
</dbReference>
<feature type="domain" description="Chitin synthase N-terminal" evidence="15">
    <location>
        <begin position="203"/>
        <end position="275"/>
    </location>
</feature>
<evidence type="ECO:0000313" key="17">
    <source>
        <dbReference type="Proteomes" id="UP000807342"/>
    </source>
</evidence>
<keyword evidence="9 13" id="KW-0961">Cell wall biogenesis/degradation</keyword>
<dbReference type="EC" id="2.4.1.16" evidence="2 13"/>
<feature type="transmembrane region" description="Helical" evidence="13">
    <location>
        <begin position="606"/>
        <end position="622"/>
    </location>
</feature>
<feature type="transmembrane region" description="Helical" evidence="13">
    <location>
        <begin position="954"/>
        <end position="978"/>
    </location>
</feature>
<feature type="region of interest" description="Disordered" evidence="14">
    <location>
        <begin position="1"/>
        <end position="153"/>
    </location>
</feature>
<proteinExistence type="inferred from homology"/>
<feature type="transmembrane region" description="Helical" evidence="13">
    <location>
        <begin position="659"/>
        <end position="681"/>
    </location>
</feature>
<feature type="transmembrane region" description="Helical" evidence="13">
    <location>
        <begin position="718"/>
        <end position="737"/>
    </location>
</feature>
<keyword evidence="7 13" id="KW-1133">Transmembrane helix</keyword>
<dbReference type="InterPro" id="IPR013616">
    <property type="entry name" value="Chitin_synth_N"/>
</dbReference>
<dbReference type="EMBL" id="MU151085">
    <property type="protein sequence ID" value="KAF9451426.1"/>
    <property type="molecule type" value="Genomic_DNA"/>
</dbReference>
<evidence type="ECO:0000313" key="16">
    <source>
        <dbReference type="EMBL" id="KAF9451426.1"/>
    </source>
</evidence>
<dbReference type="AlphaFoldDB" id="A0A9P5XLN2"/>
<dbReference type="GO" id="GO:0005886">
    <property type="term" value="C:plasma membrane"/>
    <property type="evidence" value="ECO:0007669"/>
    <property type="project" value="UniProtKB-SubCell"/>
</dbReference>
<evidence type="ECO:0000256" key="12">
    <source>
        <dbReference type="ARBA" id="ARBA00048014"/>
    </source>
</evidence>
<comment type="function">
    <text evidence="10 13">Polymerizes chitin, a structural polymer of the cell wall and septum, by transferring the sugar moiety of UDP-GlcNAc to the non-reducing end of the growing chitin polymer.</text>
</comment>
<comment type="subcellular location">
    <subcellularLocation>
        <location evidence="1 13">Cell membrane</location>
        <topology evidence="1 13">Multi-pass membrane protein</topology>
    </subcellularLocation>
</comment>
<feature type="region of interest" description="Disordered" evidence="14">
    <location>
        <begin position="829"/>
        <end position="857"/>
    </location>
</feature>
<dbReference type="PANTHER" id="PTHR22914">
    <property type="entry name" value="CHITIN SYNTHASE"/>
    <property type="match status" value="1"/>
</dbReference>
<evidence type="ECO:0000256" key="11">
    <source>
        <dbReference type="ARBA" id="ARBA00038055"/>
    </source>
</evidence>
<dbReference type="GO" id="GO:0006031">
    <property type="term" value="P:chitin biosynthetic process"/>
    <property type="evidence" value="ECO:0007669"/>
    <property type="project" value="UniProtKB-UniRule"/>
</dbReference>
<comment type="similarity">
    <text evidence="11">Belongs to the chitin synthase family. Class III subfamily.</text>
</comment>